<comment type="caution">
    <text evidence="1">The sequence shown here is derived from an EMBL/GenBank/DDBJ whole genome shotgun (WGS) entry which is preliminary data.</text>
</comment>
<dbReference type="Proteomes" id="UP000664357">
    <property type="component" value="Unassembled WGS sequence"/>
</dbReference>
<evidence type="ECO:0000313" key="2">
    <source>
        <dbReference type="Proteomes" id="UP000664357"/>
    </source>
</evidence>
<keyword evidence="2" id="KW-1185">Reference proteome</keyword>
<reference evidence="1 2" key="1">
    <citation type="submission" date="2021-03" db="EMBL/GenBank/DDBJ databases">
        <authorList>
            <person name="Gilmore M.S."/>
            <person name="Schwartzman J."/>
            <person name="Van Tyne D."/>
            <person name="Martin M."/>
            <person name="Earl A.M."/>
            <person name="Manson A.L."/>
            <person name="Straub T."/>
            <person name="Salamzade R."/>
            <person name="Saavedra J."/>
            <person name="Lebreton F."/>
            <person name="Prichula J."/>
            <person name="Schaufler K."/>
            <person name="Gaca A."/>
            <person name="Sgardioli B."/>
            <person name="Wagenaar J."/>
            <person name="Strong T."/>
        </authorList>
    </citation>
    <scope>NUCLEOTIDE SEQUENCE [LARGE SCALE GENOMIC DNA]</scope>
    <source>
        <strain evidence="1 2">665A</strain>
    </source>
</reference>
<protein>
    <recommendedName>
        <fullName evidence="3">3-dehydroquinate synthase</fullName>
    </recommendedName>
</protein>
<evidence type="ECO:0000313" key="1">
    <source>
        <dbReference type="EMBL" id="MEO1769865.1"/>
    </source>
</evidence>
<name>A0ABV0EPI1_9ENTE</name>
<dbReference type="Gene3D" id="1.20.1090.10">
    <property type="entry name" value="Dehydroquinate synthase-like - alpha domain"/>
    <property type="match status" value="1"/>
</dbReference>
<organism evidence="1 2">
    <name type="scientific">Candidatus Enterococcus ferrettii</name>
    <dbReference type="NCBI Taxonomy" id="2815324"/>
    <lineage>
        <taxon>Bacteria</taxon>
        <taxon>Bacillati</taxon>
        <taxon>Bacillota</taxon>
        <taxon>Bacilli</taxon>
        <taxon>Lactobacillales</taxon>
        <taxon>Enterococcaceae</taxon>
        <taxon>Enterococcus</taxon>
    </lineage>
</organism>
<sequence>MVEKFQLPSAYTPWNAEKIYQAIMHDKKVRGDMIRIVLVEDIGKGQIHTVPLTELKEYINA</sequence>
<reference evidence="1 2" key="2">
    <citation type="submission" date="2024-02" db="EMBL/GenBank/DDBJ databases">
        <title>The Genome Sequence of Enterococcus sp. DIV0159.</title>
        <authorList>
            <person name="Earl A."/>
            <person name="Manson A."/>
            <person name="Gilmore M."/>
            <person name="Sanders J."/>
            <person name="Shea T."/>
            <person name="Howe W."/>
            <person name="Livny J."/>
            <person name="Cuomo C."/>
            <person name="Neafsey D."/>
            <person name="Birren B."/>
        </authorList>
    </citation>
    <scope>NUCLEOTIDE SEQUENCE [LARGE SCALE GENOMIC DNA]</scope>
    <source>
        <strain evidence="1 2">665A</strain>
    </source>
</reference>
<dbReference type="EMBL" id="JAFREL020000001">
    <property type="protein sequence ID" value="MEO1769865.1"/>
    <property type="molecule type" value="Genomic_DNA"/>
</dbReference>
<gene>
    <name evidence="1" type="ORF">JZO67_001816</name>
</gene>
<dbReference type="SUPFAM" id="SSF56796">
    <property type="entry name" value="Dehydroquinate synthase-like"/>
    <property type="match status" value="1"/>
</dbReference>
<accession>A0ABV0EPI1</accession>
<evidence type="ECO:0008006" key="3">
    <source>
        <dbReference type="Google" id="ProtNLM"/>
    </source>
</evidence>
<proteinExistence type="predicted"/>